<proteinExistence type="predicted"/>
<accession>A0ABP4Q6M6</accession>
<evidence type="ECO:0000313" key="2">
    <source>
        <dbReference type="EMBL" id="GAA1599478.1"/>
    </source>
</evidence>
<keyword evidence="3" id="KW-1185">Reference proteome</keyword>
<gene>
    <name evidence="2" type="ORF">GCM10009789_61950</name>
</gene>
<dbReference type="EMBL" id="BAAAOS010000048">
    <property type="protein sequence ID" value="GAA1599478.1"/>
    <property type="molecule type" value="Genomic_DNA"/>
</dbReference>
<comment type="caution">
    <text evidence="2">The sequence shown here is derived from an EMBL/GenBank/DDBJ whole genome shotgun (WGS) entry which is preliminary data.</text>
</comment>
<feature type="compositionally biased region" description="Basic residues" evidence="1">
    <location>
        <begin position="1"/>
        <end position="14"/>
    </location>
</feature>
<evidence type="ECO:0000256" key="1">
    <source>
        <dbReference type="SAM" id="MobiDB-lite"/>
    </source>
</evidence>
<reference evidence="3" key="1">
    <citation type="journal article" date="2019" name="Int. J. Syst. Evol. Microbiol.">
        <title>The Global Catalogue of Microorganisms (GCM) 10K type strain sequencing project: providing services to taxonomists for standard genome sequencing and annotation.</title>
        <authorList>
            <consortium name="The Broad Institute Genomics Platform"/>
            <consortium name="The Broad Institute Genome Sequencing Center for Infectious Disease"/>
            <person name="Wu L."/>
            <person name="Ma J."/>
        </authorList>
    </citation>
    <scope>NUCLEOTIDE SEQUENCE [LARGE SCALE GENOMIC DNA]</scope>
    <source>
        <strain evidence="3">JCM 14969</strain>
    </source>
</reference>
<name>A0ABP4Q6M6_9ACTN</name>
<dbReference type="Proteomes" id="UP001500393">
    <property type="component" value="Unassembled WGS sequence"/>
</dbReference>
<evidence type="ECO:0000313" key="3">
    <source>
        <dbReference type="Proteomes" id="UP001500393"/>
    </source>
</evidence>
<feature type="region of interest" description="Disordered" evidence="1">
    <location>
        <begin position="1"/>
        <end position="112"/>
    </location>
</feature>
<feature type="compositionally biased region" description="Pro residues" evidence="1">
    <location>
        <begin position="57"/>
        <end position="71"/>
    </location>
</feature>
<sequence>MERTRPAKALRHQPTRPTRPDPGRPDPTQPDPTRPTRADPTRPNPIRPNPIRANPTQPDPSQPDPTRPEPTQPGLNRPNPGRAVCRRVLQSDRPAKSSFPGRAEAPSRNTVLGQQLCLWRSRRVVSVPIGLPRC</sequence>
<protein>
    <submittedName>
        <fullName evidence="2">Uncharacterized protein</fullName>
    </submittedName>
</protein>
<organism evidence="2 3">
    <name type="scientific">Kribbella sancticallisti</name>
    <dbReference type="NCBI Taxonomy" id="460087"/>
    <lineage>
        <taxon>Bacteria</taxon>
        <taxon>Bacillati</taxon>
        <taxon>Actinomycetota</taxon>
        <taxon>Actinomycetes</taxon>
        <taxon>Propionibacteriales</taxon>
        <taxon>Kribbellaceae</taxon>
        <taxon>Kribbella</taxon>
    </lineage>
</organism>